<evidence type="ECO:0008006" key="6">
    <source>
        <dbReference type="Google" id="ProtNLM"/>
    </source>
</evidence>
<keyword evidence="2" id="KW-0812">Transmembrane</keyword>
<evidence type="ECO:0000313" key="5">
    <source>
        <dbReference type="Proteomes" id="UP000272025"/>
    </source>
</evidence>
<keyword evidence="2" id="KW-0472">Membrane</keyword>
<dbReference type="EMBL" id="ML119060">
    <property type="protein sequence ID" value="ROT35849.1"/>
    <property type="molecule type" value="Genomic_DNA"/>
</dbReference>
<feature type="region of interest" description="Disordered" evidence="1">
    <location>
        <begin position="269"/>
        <end position="293"/>
    </location>
</feature>
<evidence type="ECO:0000256" key="3">
    <source>
        <dbReference type="SAM" id="SignalP"/>
    </source>
</evidence>
<name>A0A3N2PMZ5_SODAK</name>
<evidence type="ECO:0000313" key="4">
    <source>
        <dbReference type="EMBL" id="ROT35849.1"/>
    </source>
</evidence>
<reference evidence="4 5" key="1">
    <citation type="journal article" date="2018" name="Mol. Ecol.">
        <title>The obligate alkalophilic soda-lake fungus Sodiomyces alkalinus has shifted to a protein diet.</title>
        <authorList>
            <person name="Grum-Grzhimaylo A.A."/>
            <person name="Falkoski D.L."/>
            <person name="van den Heuvel J."/>
            <person name="Valero-Jimenez C.A."/>
            <person name="Min B."/>
            <person name="Choi I.G."/>
            <person name="Lipzen A."/>
            <person name="Daum C.G."/>
            <person name="Aanen D.K."/>
            <person name="Tsang A."/>
            <person name="Henrissat B."/>
            <person name="Bilanenko E.N."/>
            <person name="de Vries R.P."/>
            <person name="van Kan J.A.L."/>
            <person name="Grigoriev I.V."/>
            <person name="Debets A.J.M."/>
        </authorList>
    </citation>
    <scope>NUCLEOTIDE SEQUENCE [LARGE SCALE GENOMIC DNA]</scope>
    <source>
        <strain evidence="4 5">F11</strain>
    </source>
</reference>
<dbReference type="GeneID" id="39583928"/>
<accession>A0A3N2PMZ5</accession>
<dbReference type="STRING" id="1314773.A0A3N2PMZ5"/>
<feature type="region of interest" description="Disordered" evidence="1">
    <location>
        <begin position="137"/>
        <end position="163"/>
    </location>
</feature>
<feature type="transmembrane region" description="Helical" evidence="2">
    <location>
        <begin position="299"/>
        <end position="316"/>
    </location>
</feature>
<feature type="compositionally biased region" description="Low complexity" evidence="1">
    <location>
        <begin position="269"/>
        <end position="292"/>
    </location>
</feature>
<proteinExistence type="predicted"/>
<gene>
    <name evidence="4" type="ORF">SODALDRAFT_52526</name>
</gene>
<dbReference type="AlphaFoldDB" id="A0A3N2PMZ5"/>
<keyword evidence="5" id="KW-1185">Reference proteome</keyword>
<dbReference type="RefSeq" id="XP_028463655.1">
    <property type="nucleotide sequence ID" value="XM_028615451.1"/>
</dbReference>
<keyword evidence="3" id="KW-0732">Signal</keyword>
<feature type="chain" id="PRO_5018043335" description="GPI anchored serine-threonine rich protein" evidence="3">
    <location>
        <begin position="20"/>
        <end position="317"/>
    </location>
</feature>
<evidence type="ECO:0000256" key="1">
    <source>
        <dbReference type="SAM" id="MobiDB-lite"/>
    </source>
</evidence>
<feature type="compositionally biased region" description="Polar residues" evidence="1">
    <location>
        <begin position="147"/>
        <end position="160"/>
    </location>
</feature>
<dbReference type="Proteomes" id="UP000272025">
    <property type="component" value="Unassembled WGS sequence"/>
</dbReference>
<feature type="signal peptide" evidence="3">
    <location>
        <begin position="1"/>
        <end position="19"/>
    </location>
</feature>
<organism evidence="4 5">
    <name type="scientific">Sodiomyces alkalinus (strain CBS 110278 / VKM F-3762 / F11)</name>
    <name type="common">Alkaliphilic filamentous fungus</name>
    <dbReference type="NCBI Taxonomy" id="1314773"/>
    <lineage>
        <taxon>Eukaryota</taxon>
        <taxon>Fungi</taxon>
        <taxon>Dikarya</taxon>
        <taxon>Ascomycota</taxon>
        <taxon>Pezizomycotina</taxon>
        <taxon>Sordariomycetes</taxon>
        <taxon>Hypocreomycetidae</taxon>
        <taxon>Glomerellales</taxon>
        <taxon>Plectosphaerellaceae</taxon>
        <taxon>Sodiomyces</taxon>
    </lineage>
</organism>
<sequence>MPLKSVVASSLAILPLITAFAALENRIYTRLPKCDDSLLTCGEYCISRDSICCTYDPPQRGYFVCPAGYECGPNTDCRPPSTGPAPSSSSTPACSEFLRACGSLCVPATDVCCENGLSSCPIGFVCTSSPPGCVEPDTEGDDDDVSSTHPTVTAALSSLPSPGGECLPMSTGTPDVVSYSGLLSGSDGNDNHSKMHTLDNPTFCIMPSDFSSSAFRLMSRQAANGDNIGNTVSDTSTSEAPAISSTVTQVLPGLNGSLTTITSVVVVSPTHSSSGLGTTPTSETTPSATATGQDKGRNLEVSLAALVGVMLIALLFG</sequence>
<evidence type="ECO:0000256" key="2">
    <source>
        <dbReference type="SAM" id="Phobius"/>
    </source>
</evidence>
<keyword evidence="2" id="KW-1133">Transmembrane helix</keyword>
<protein>
    <recommendedName>
        <fullName evidence="6">GPI anchored serine-threonine rich protein</fullName>
    </recommendedName>
</protein>